<sequence>MKKSLLMALTASLVLTGVGTAFAADDAVKIDGSITFHYRDQHDPQGAGDRNAFKSTVTLNAEAPITSNLDAYARFTYQNISTKEGTFAGDFIGSFDKHDQNNAALDAFGLKYNNDGYSYVVGSQALTLGGGIAYDNGFNGKHALPYAVNVSKKVGAVNLNAIVAKTNYQDGKENDKFYVLQGTTAVSDKSTVGAMLAQVNYGEASVAASKLKTDDVTLFSVYGTRQLSDRTSLSAEYLKSSVSYASQGFQANVTRKLDDKNKLTTGIYYIQDQANIFDANYGDMTGAPNNNTKGTLLIWNHNFDKTTSLTVGNLNYKMLDKNATSGAINSDRNRFFTNVSVKF</sequence>
<organism evidence="2 3">
    <name type="scientific">Propionispora vibrioides</name>
    <dbReference type="NCBI Taxonomy" id="112903"/>
    <lineage>
        <taxon>Bacteria</taxon>
        <taxon>Bacillati</taxon>
        <taxon>Bacillota</taxon>
        <taxon>Negativicutes</taxon>
        <taxon>Selenomonadales</taxon>
        <taxon>Sporomusaceae</taxon>
        <taxon>Propionispora</taxon>
    </lineage>
</organism>
<dbReference type="EMBL" id="FODY01000028">
    <property type="protein sequence ID" value="SEP42509.1"/>
    <property type="molecule type" value="Genomic_DNA"/>
</dbReference>
<accession>A0A1H8XRJ7</accession>
<dbReference type="OrthoDB" id="1676128at2"/>
<evidence type="ECO:0000256" key="1">
    <source>
        <dbReference type="SAM" id="SignalP"/>
    </source>
</evidence>
<dbReference type="RefSeq" id="WP_091750795.1">
    <property type="nucleotide sequence ID" value="NZ_FODY01000028.1"/>
</dbReference>
<proteinExistence type="predicted"/>
<dbReference type="Proteomes" id="UP000198847">
    <property type="component" value="Unassembled WGS sequence"/>
</dbReference>
<name>A0A1H8XRJ7_9FIRM</name>
<dbReference type="SUPFAM" id="SSF56935">
    <property type="entry name" value="Porins"/>
    <property type="match status" value="1"/>
</dbReference>
<reference evidence="2 3" key="1">
    <citation type="submission" date="2016-10" db="EMBL/GenBank/DDBJ databases">
        <authorList>
            <person name="de Groot N.N."/>
        </authorList>
    </citation>
    <scope>NUCLEOTIDE SEQUENCE [LARGE SCALE GENOMIC DNA]</scope>
    <source>
        <strain evidence="2 3">DSM 13305</strain>
    </source>
</reference>
<keyword evidence="3" id="KW-1185">Reference proteome</keyword>
<evidence type="ECO:0000313" key="3">
    <source>
        <dbReference type="Proteomes" id="UP000198847"/>
    </source>
</evidence>
<feature type="signal peptide" evidence="1">
    <location>
        <begin position="1"/>
        <end position="23"/>
    </location>
</feature>
<evidence type="ECO:0008006" key="4">
    <source>
        <dbReference type="Google" id="ProtNLM"/>
    </source>
</evidence>
<gene>
    <name evidence="2" type="ORF">SAMN04490178_12822</name>
</gene>
<protein>
    <recommendedName>
        <fullName evidence="4">Porin</fullName>
    </recommendedName>
</protein>
<feature type="chain" id="PRO_5011663311" description="Porin" evidence="1">
    <location>
        <begin position="24"/>
        <end position="343"/>
    </location>
</feature>
<evidence type="ECO:0000313" key="2">
    <source>
        <dbReference type="EMBL" id="SEP42509.1"/>
    </source>
</evidence>
<dbReference type="AlphaFoldDB" id="A0A1H8XRJ7"/>
<keyword evidence="1" id="KW-0732">Signal</keyword>